<sequence>MTANTDSVPRTNVKAAPAQHNPRAPIVAELATIMTEPRRSVRPSPHRSSSALAPANTSDSTSIRPRNRRLASAFDDDSDTATSREASRSRRGRNLDVHDTTASPSPARSYGLLTALSPANSRSTSPLPSERGVTPHRTNSAANLSNFFNDSLTQSWASIQGFTSSLLSGDNGAARRSQSHNRAGPRPGTWGRDFSGSGSMKKPGGAWGPAPPQEPNLNDVGAGSLAERETALKAARRAMVLESHDGVNGGLDVSGNHKRRNSDESTPEQSQAQEYLVYIHKVESSDTYAGIILKYQCREDAFRKANGLWTRDSIQVRKWLTIPVDACDVRGRPCDPPSWHNAHSVDLLAPTPAVEENSSALHDDFFSRPINGTPSATQPSEEERPWTHVRWVKIDSIPQPVEVARVARNAMGYFPPRRKKSIRTVSTFSTPRQSLDLYSNPPGSAGTSSRRQSSLGHRPQLSGTVVSSPGRGTISEGGETLPAWMRRPGGVGSMGMSTRAPGPDKDYLTTWTKKHLPGLTLEGIPSMSIMGSEKAHFGFKSGESSSIVENPSGEGQEIGSTQQGNGLDKAAAAVETWLRGALSRKPSSQLDRIRGMPEGSRPERNGDLIELTDTGSDDGRPSGAPPTSLMESLQIKSSSRSEGEGAVRGRMVAKGDKDD</sequence>
<evidence type="ECO:0000256" key="1">
    <source>
        <dbReference type="ARBA" id="ARBA00044955"/>
    </source>
</evidence>
<feature type="region of interest" description="Disordered" evidence="2">
    <location>
        <begin position="1"/>
        <end position="138"/>
    </location>
</feature>
<reference evidence="3" key="1">
    <citation type="submission" date="2019-05" db="EMBL/GenBank/DDBJ databases">
        <authorList>
            <person name="Piombo E."/>
        </authorList>
    </citation>
    <scope>NUCLEOTIDE SEQUENCE</scope>
    <source>
        <strain evidence="3">C2S</strain>
    </source>
</reference>
<name>A0A9Q9RT08_FUSFU</name>
<evidence type="ECO:0000256" key="2">
    <source>
        <dbReference type="SAM" id="MobiDB-lite"/>
    </source>
</evidence>
<feature type="region of interest" description="Disordered" evidence="2">
    <location>
        <begin position="169"/>
        <end position="221"/>
    </location>
</feature>
<dbReference type="Gene3D" id="3.10.350.10">
    <property type="entry name" value="LysM domain"/>
    <property type="match status" value="1"/>
</dbReference>
<dbReference type="SUPFAM" id="SSF54106">
    <property type="entry name" value="LysM domain"/>
    <property type="match status" value="1"/>
</dbReference>
<comment type="similarity">
    <text evidence="1">Belongs to the secreted LysM effector family.</text>
</comment>
<dbReference type="CDD" id="cd00118">
    <property type="entry name" value="LysM"/>
    <property type="match status" value="1"/>
</dbReference>
<dbReference type="PANTHER" id="PTHR20932">
    <property type="entry name" value="LYSM AND PUTATIVE PEPTIDOGLYCAN-BINDING DOMAIN-CONTAINING PROTEIN"/>
    <property type="match status" value="1"/>
</dbReference>
<gene>
    <name evidence="3" type="ORF">C2S_9653</name>
</gene>
<feature type="region of interest" description="Disordered" evidence="2">
    <location>
        <begin position="540"/>
        <end position="567"/>
    </location>
</feature>
<dbReference type="PANTHER" id="PTHR20932:SF8">
    <property type="entry name" value="LD22649P"/>
    <property type="match status" value="1"/>
</dbReference>
<feature type="compositionally biased region" description="Polar residues" evidence="2">
    <location>
        <begin position="117"/>
        <end position="127"/>
    </location>
</feature>
<evidence type="ECO:0008006" key="5">
    <source>
        <dbReference type="Google" id="ProtNLM"/>
    </source>
</evidence>
<feature type="region of interest" description="Disordered" evidence="2">
    <location>
        <begin position="580"/>
        <end position="659"/>
    </location>
</feature>
<evidence type="ECO:0000313" key="4">
    <source>
        <dbReference type="Proteomes" id="UP000760494"/>
    </source>
</evidence>
<feature type="compositionally biased region" description="Basic and acidic residues" evidence="2">
    <location>
        <begin position="591"/>
        <end position="607"/>
    </location>
</feature>
<proteinExistence type="inferred from homology"/>
<comment type="caution">
    <text evidence="3">The sequence shown here is derived from an EMBL/GenBank/DDBJ whole genome shotgun (WGS) entry which is preliminary data.</text>
</comment>
<feature type="region of interest" description="Disordered" evidence="2">
    <location>
        <begin position="423"/>
        <end position="485"/>
    </location>
</feature>
<feature type="compositionally biased region" description="Polar residues" evidence="2">
    <location>
        <begin position="1"/>
        <end position="10"/>
    </location>
</feature>
<feature type="compositionally biased region" description="Polar residues" evidence="2">
    <location>
        <begin position="55"/>
        <end position="64"/>
    </location>
</feature>
<feature type="compositionally biased region" description="Polar residues" evidence="2">
    <location>
        <begin position="423"/>
        <end position="467"/>
    </location>
</feature>
<feature type="region of interest" description="Disordered" evidence="2">
    <location>
        <begin position="243"/>
        <end position="271"/>
    </location>
</feature>
<feature type="compositionally biased region" description="Polar residues" evidence="2">
    <location>
        <begin position="629"/>
        <end position="638"/>
    </location>
</feature>
<dbReference type="EMBL" id="CABFJX010000375">
    <property type="protein sequence ID" value="VTT74934.1"/>
    <property type="molecule type" value="Genomic_DNA"/>
</dbReference>
<accession>A0A9Q9RT08</accession>
<feature type="compositionally biased region" description="Basic and acidic residues" evidence="2">
    <location>
        <begin position="639"/>
        <end position="659"/>
    </location>
</feature>
<protein>
    <recommendedName>
        <fullName evidence="5">LysM domain-containing protein</fullName>
    </recommendedName>
</protein>
<dbReference type="InterPro" id="IPR045030">
    <property type="entry name" value="LYSM1-4"/>
</dbReference>
<dbReference type="InterPro" id="IPR018392">
    <property type="entry name" value="LysM"/>
</dbReference>
<organism evidence="3 4">
    <name type="scientific">Fusarium fujikuroi</name>
    <name type="common">Bakanae and foot rot disease fungus</name>
    <name type="synonym">Gibberella fujikuroi</name>
    <dbReference type="NCBI Taxonomy" id="5127"/>
    <lineage>
        <taxon>Eukaryota</taxon>
        <taxon>Fungi</taxon>
        <taxon>Dikarya</taxon>
        <taxon>Ascomycota</taxon>
        <taxon>Pezizomycotina</taxon>
        <taxon>Sordariomycetes</taxon>
        <taxon>Hypocreomycetidae</taxon>
        <taxon>Hypocreales</taxon>
        <taxon>Nectriaceae</taxon>
        <taxon>Fusarium</taxon>
        <taxon>Fusarium fujikuroi species complex</taxon>
    </lineage>
</organism>
<evidence type="ECO:0000313" key="3">
    <source>
        <dbReference type="EMBL" id="VTT74934.1"/>
    </source>
</evidence>
<feature type="compositionally biased region" description="Basic and acidic residues" evidence="2">
    <location>
        <begin position="85"/>
        <end position="99"/>
    </location>
</feature>
<dbReference type="InterPro" id="IPR036779">
    <property type="entry name" value="LysM_dom_sf"/>
</dbReference>
<dbReference type="Proteomes" id="UP000760494">
    <property type="component" value="Unassembled WGS sequence"/>
</dbReference>
<dbReference type="AlphaFoldDB" id="A0A9Q9RT08"/>